<evidence type="ECO:0000256" key="1">
    <source>
        <dbReference type="SAM" id="MobiDB-lite"/>
    </source>
</evidence>
<gene>
    <name evidence="2" type="ORF">BLNAU_12254</name>
</gene>
<reference evidence="2 3" key="1">
    <citation type="journal article" date="2022" name="bioRxiv">
        <title>Genomics of Preaxostyla Flagellates Illuminates Evolutionary Transitions and the Path Towards Mitochondrial Loss.</title>
        <authorList>
            <person name="Novak L.V.F."/>
            <person name="Treitli S.C."/>
            <person name="Pyrih J."/>
            <person name="Halakuc P."/>
            <person name="Pipaliya S.V."/>
            <person name="Vacek V."/>
            <person name="Brzon O."/>
            <person name="Soukal P."/>
            <person name="Eme L."/>
            <person name="Dacks J.B."/>
            <person name="Karnkowska A."/>
            <person name="Elias M."/>
            <person name="Hampl V."/>
        </authorList>
    </citation>
    <scope>NUCLEOTIDE SEQUENCE [LARGE SCALE GENOMIC DNA]</scope>
    <source>
        <strain evidence="2">NAU3</strain>
        <tissue evidence="2">Gut</tissue>
    </source>
</reference>
<protein>
    <submittedName>
        <fullName evidence="2">Uncharacterized protein</fullName>
    </submittedName>
</protein>
<feature type="region of interest" description="Disordered" evidence="1">
    <location>
        <begin position="1"/>
        <end position="21"/>
    </location>
</feature>
<dbReference type="EMBL" id="JARBJD010000099">
    <property type="protein sequence ID" value="KAK2952786.1"/>
    <property type="molecule type" value="Genomic_DNA"/>
</dbReference>
<dbReference type="Proteomes" id="UP001281761">
    <property type="component" value="Unassembled WGS sequence"/>
</dbReference>
<comment type="caution">
    <text evidence="2">The sequence shown here is derived from an EMBL/GenBank/DDBJ whole genome shotgun (WGS) entry which is preliminary data.</text>
</comment>
<accession>A0ABQ9XL81</accession>
<evidence type="ECO:0000313" key="3">
    <source>
        <dbReference type="Proteomes" id="UP001281761"/>
    </source>
</evidence>
<keyword evidence="3" id="KW-1185">Reference proteome</keyword>
<organism evidence="2 3">
    <name type="scientific">Blattamonas nauphoetae</name>
    <dbReference type="NCBI Taxonomy" id="2049346"/>
    <lineage>
        <taxon>Eukaryota</taxon>
        <taxon>Metamonada</taxon>
        <taxon>Preaxostyla</taxon>
        <taxon>Oxymonadida</taxon>
        <taxon>Blattamonas</taxon>
    </lineage>
</organism>
<name>A0ABQ9XL81_9EUKA</name>
<sequence>MTRLSTASSNPSSDDDSHNSDSNSDSLRCISSFSSPSCSFSLFSWIFRSGSSSSCISNISSCRSSSDDSQNDGSSSIAAYRFTHFTTGRLSLSCFAISSSTTIPCIFPHSLILANASRIRENFDCDWIRTCARCTTNDGLDDTTLRPCSDPLASKGARTSG</sequence>
<evidence type="ECO:0000313" key="2">
    <source>
        <dbReference type="EMBL" id="KAK2952786.1"/>
    </source>
</evidence>
<proteinExistence type="predicted"/>